<name>A0A0J7IWN2_9FLAO</name>
<protein>
    <submittedName>
        <fullName evidence="1">Uncharacterized protein</fullName>
    </submittedName>
</protein>
<keyword evidence="2" id="KW-1185">Reference proteome</keyword>
<comment type="caution">
    <text evidence="1">The sequence shown here is derived from an EMBL/GenBank/DDBJ whole genome shotgun (WGS) entry which is preliminary data.</text>
</comment>
<dbReference type="PATRIC" id="fig|1304281.5.peg.2869"/>
<organism evidence="1 2">
    <name type="scientific">Chryseobacterium koreense CCUG 49689</name>
    <dbReference type="NCBI Taxonomy" id="1304281"/>
    <lineage>
        <taxon>Bacteria</taxon>
        <taxon>Pseudomonadati</taxon>
        <taxon>Bacteroidota</taxon>
        <taxon>Flavobacteriia</taxon>
        <taxon>Flavobacteriales</taxon>
        <taxon>Weeksellaceae</taxon>
        <taxon>Chryseobacterium group</taxon>
        <taxon>Chryseobacterium</taxon>
    </lineage>
</organism>
<dbReference type="AlphaFoldDB" id="A0A0J7IWN2"/>
<sequence length="71" mass="8497">MKELIITESMETQSRFRIPNKNARFWFWKDNLGNKGYLRAITEMEAIDRLDEAFPQRGALTWISQQEYKAI</sequence>
<reference evidence="1 2" key="1">
    <citation type="journal article" date="2004" name="Int. J. Syst. Evol. Microbiol.">
        <title>Kaistella koreensis gen. nov., sp. nov., a novel member of the Chryseobacterium-Bergeyella-Riemerella branch.</title>
        <authorList>
            <person name="Kim M.K."/>
            <person name="Im W.T."/>
            <person name="Shin Y.K."/>
            <person name="Lim J.H."/>
            <person name="Kim S.H."/>
            <person name="Lee B.C."/>
            <person name="Park M.Y."/>
            <person name="Lee K.Y."/>
            <person name="Lee S.T."/>
        </authorList>
    </citation>
    <scope>NUCLEOTIDE SEQUENCE [LARGE SCALE GENOMIC DNA]</scope>
    <source>
        <strain evidence="1 2">CCUG 49689</strain>
    </source>
</reference>
<dbReference type="OrthoDB" id="9892848at2"/>
<evidence type="ECO:0000313" key="1">
    <source>
        <dbReference type="EMBL" id="KMQ70226.1"/>
    </source>
</evidence>
<accession>A0A0J7IWN2</accession>
<dbReference type="RefSeq" id="WP_048500541.1">
    <property type="nucleotide sequence ID" value="NZ_LFNG01000024.1"/>
</dbReference>
<dbReference type="EMBL" id="LFNG01000024">
    <property type="protein sequence ID" value="KMQ70226.1"/>
    <property type="molecule type" value="Genomic_DNA"/>
</dbReference>
<dbReference type="STRING" id="1304281.ACM44_13290"/>
<proteinExistence type="predicted"/>
<gene>
    <name evidence="1" type="ORF">ACM44_13290</name>
</gene>
<evidence type="ECO:0000313" key="2">
    <source>
        <dbReference type="Proteomes" id="UP000035900"/>
    </source>
</evidence>
<dbReference type="Proteomes" id="UP000035900">
    <property type="component" value="Unassembled WGS sequence"/>
</dbReference>